<dbReference type="AlphaFoldDB" id="D6YS30"/>
<name>D6YS30_WADCW</name>
<evidence type="ECO:0000256" key="7">
    <source>
        <dbReference type="ARBA" id="ARBA00047639"/>
    </source>
</evidence>
<accession>D6YS30</accession>
<protein>
    <recommendedName>
        <fullName evidence="8">Histidine--tRNA ligase</fullName>
        <ecNumber evidence="8">6.1.1.21</ecNumber>
    </recommendedName>
    <alternativeName>
        <fullName evidence="8">Histidyl-tRNA synthetase</fullName>
        <shortName evidence="8">HisRS</shortName>
    </alternativeName>
</protein>
<evidence type="ECO:0000256" key="4">
    <source>
        <dbReference type="ARBA" id="ARBA00022741"/>
    </source>
</evidence>
<keyword evidence="8" id="KW-0963">Cytoplasm</keyword>
<dbReference type="KEGG" id="wch:wcw_1526"/>
<dbReference type="GO" id="GO:0006427">
    <property type="term" value="P:histidyl-tRNA aminoacylation"/>
    <property type="evidence" value="ECO:0007669"/>
    <property type="project" value="UniProtKB-UniRule"/>
</dbReference>
<evidence type="ECO:0000256" key="1">
    <source>
        <dbReference type="ARBA" id="ARBA00008226"/>
    </source>
</evidence>
<dbReference type="InterPro" id="IPR004154">
    <property type="entry name" value="Anticodon-bd"/>
</dbReference>
<keyword evidence="8" id="KW-0067">ATP-binding</keyword>
<evidence type="ECO:0000256" key="6">
    <source>
        <dbReference type="ARBA" id="ARBA00023146"/>
    </source>
</evidence>
<dbReference type="PANTHER" id="PTHR43707">
    <property type="entry name" value="HISTIDYL-TRNA SYNTHETASE"/>
    <property type="match status" value="1"/>
</dbReference>
<dbReference type="SUPFAM" id="SSF55681">
    <property type="entry name" value="Class II aaRS and biotin synthetases"/>
    <property type="match status" value="1"/>
</dbReference>
<feature type="binding site" evidence="9">
    <location>
        <position position="264"/>
    </location>
    <ligand>
        <name>L-histidine</name>
        <dbReference type="ChEBI" id="CHEBI:57595"/>
    </ligand>
</feature>
<dbReference type="SUPFAM" id="SSF52954">
    <property type="entry name" value="Class II aaRS ABD-related"/>
    <property type="match status" value="1"/>
</dbReference>
<keyword evidence="6 8" id="KW-0030">Aminoacyl-tRNA synthetase</keyword>
<dbReference type="Pfam" id="PF03129">
    <property type="entry name" value="HGTP_anticodon"/>
    <property type="match status" value="1"/>
</dbReference>
<dbReference type="STRING" id="716544.wcw_1526"/>
<organism evidence="11 12">
    <name type="scientific">Waddlia chondrophila (strain ATCC VR-1470 / WSU 86-1044)</name>
    <dbReference type="NCBI Taxonomy" id="716544"/>
    <lineage>
        <taxon>Bacteria</taxon>
        <taxon>Pseudomonadati</taxon>
        <taxon>Chlamydiota</taxon>
        <taxon>Chlamydiia</taxon>
        <taxon>Parachlamydiales</taxon>
        <taxon>Waddliaceae</taxon>
        <taxon>Waddlia</taxon>
    </lineage>
</organism>
<dbReference type="InterPro" id="IPR036621">
    <property type="entry name" value="Anticodon-bd_dom_sf"/>
</dbReference>
<dbReference type="GO" id="GO:0004821">
    <property type="term" value="F:histidine-tRNA ligase activity"/>
    <property type="evidence" value="ECO:0007669"/>
    <property type="project" value="UniProtKB-UniRule"/>
</dbReference>
<dbReference type="EC" id="6.1.1.21" evidence="8"/>
<comment type="similarity">
    <text evidence="1 8">Belongs to the class-II aminoacyl-tRNA synthetase family.</text>
</comment>
<feature type="binding site" evidence="9">
    <location>
        <position position="137"/>
    </location>
    <ligand>
        <name>L-histidine</name>
        <dbReference type="ChEBI" id="CHEBI:57595"/>
    </ligand>
</feature>
<keyword evidence="5 8" id="KW-0648">Protein biosynthesis</keyword>
<dbReference type="PIRSF" id="PIRSF001549">
    <property type="entry name" value="His-tRNA_synth"/>
    <property type="match status" value="1"/>
</dbReference>
<dbReference type="eggNOG" id="COG0124">
    <property type="taxonomic scope" value="Bacteria"/>
</dbReference>
<reference evidence="11 12" key="1">
    <citation type="journal article" date="2010" name="PLoS ONE">
        <title>The Waddlia genome: a window into chlamydial biology.</title>
        <authorList>
            <person name="Bertelli C."/>
            <person name="Collyn F."/>
            <person name="Croxatto A."/>
            <person name="Ruckert C."/>
            <person name="Polkinghorne A."/>
            <person name="Kebbi-Beghdadi C."/>
            <person name="Goesmann A."/>
            <person name="Vaughan L."/>
            <person name="Greub G."/>
        </authorList>
    </citation>
    <scope>NUCLEOTIDE SEQUENCE [LARGE SCALE GENOMIC DNA]</scope>
    <source>
        <strain evidence="12">ATCC VR-1470 / WSU 86-1044</strain>
    </source>
</reference>
<evidence type="ECO:0000256" key="2">
    <source>
        <dbReference type="ARBA" id="ARBA00011738"/>
    </source>
</evidence>
<dbReference type="InterPro" id="IPR045864">
    <property type="entry name" value="aa-tRNA-synth_II/BPL/LPL"/>
</dbReference>
<dbReference type="InterPro" id="IPR006195">
    <property type="entry name" value="aa-tRNA-synth_II"/>
</dbReference>
<dbReference type="Gene3D" id="3.40.50.800">
    <property type="entry name" value="Anticodon-binding domain"/>
    <property type="match status" value="1"/>
</dbReference>
<feature type="binding site" evidence="9">
    <location>
        <begin position="268"/>
        <end position="269"/>
    </location>
    <ligand>
        <name>L-histidine</name>
        <dbReference type="ChEBI" id="CHEBI:57595"/>
    </ligand>
</feature>
<dbReference type="InterPro" id="IPR041715">
    <property type="entry name" value="HisRS-like_core"/>
</dbReference>
<keyword evidence="12" id="KW-1185">Reference proteome</keyword>
<feature type="binding site" evidence="9">
    <location>
        <position position="133"/>
    </location>
    <ligand>
        <name>L-histidine</name>
        <dbReference type="ChEBI" id="CHEBI:57595"/>
    </ligand>
</feature>
<dbReference type="GO" id="GO:0005737">
    <property type="term" value="C:cytoplasm"/>
    <property type="evidence" value="ECO:0007669"/>
    <property type="project" value="UniProtKB-SubCell"/>
</dbReference>
<dbReference type="Proteomes" id="UP000001505">
    <property type="component" value="Chromosome"/>
</dbReference>
<evidence type="ECO:0000256" key="3">
    <source>
        <dbReference type="ARBA" id="ARBA00022598"/>
    </source>
</evidence>
<comment type="catalytic activity">
    <reaction evidence="7 8">
        <text>tRNA(His) + L-histidine + ATP = L-histidyl-tRNA(His) + AMP + diphosphate + H(+)</text>
        <dbReference type="Rhea" id="RHEA:17313"/>
        <dbReference type="Rhea" id="RHEA-COMP:9665"/>
        <dbReference type="Rhea" id="RHEA-COMP:9689"/>
        <dbReference type="ChEBI" id="CHEBI:15378"/>
        <dbReference type="ChEBI" id="CHEBI:30616"/>
        <dbReference type="ChEBI" id="CHEBI:33019"/>
        <dbReference type="ChEBI" id="CHEBI:57595"/>
        <dbReference type="ChEBI" id="CHEBI:78442"/>
        <dbReference type="ChEBI" id="CHEBI:78527"/>
        <dbReference type="ChEBI" id="CHEBI:456215"/>
        <dbReference type="EC" id="6.1.1.21"/>
    </reaction>
</comment>
<dbReference type="HOGENOM" id="CLU_025113_1_1_0"/>
<feature type="domain" description="Aminoacyl-transfer RNA synthetases class-II family profile" evidence="10">
    <location>
        <begin position="30"/>
        <end position="334"/>
    </location>
</feature>
<keyword evidence="3 8" id="KW-0436">Ligase</keyword>
<dbReference type="InterPro" id="IPR015807">
    <property type="entry name" value="His-tRNA-ligase"/>
</dbReference>
<comment type="subcellular location">
    <subcellularLocation>
        <location evidence="8">Cytoplasm</location>
    </subcellularLocation>
</comment>
<evidence type="ECO:0000313" key="11">
    <source>
        <dbReference type="EMBL" id="ADI38875.1"/>
    </source>
</evidence>
<dbReference type="GO" id="GO:0005524">
    <property type="term" value="F:ATP binding"/>
    <property type="evidence" value="ECO:0007669"/>
    <property type="project" value="UniProtKB-UniRule"/>
</dbReference>
<dbReference type="InterPro" id="IPR004516">
    <property type="entry name" value="HisRS/HisZ"/>
</dbReference>
<evidence type="ECO:0000256" key="8">
    <source>
        <dbReference type="HAMAP-Rule" id="MF_00127"/>
    </source>
</evidence>
<gene>
    <name evidence="8 11" type="primary">hisS</name>
    <name evidence="11" type="ordered locus">wcw_1526</name>
</gene>
<dbReference type="Gene3D" id="3.30.930.10">
    <property type="entry name" value="Bira Bifunctional Protein, Domain 2"/>
    <property type="match status" value="1"/>
</dbReference>
<dbReference type="OrthoDB" id="9800814at2"/>
<evidence type="ECO:0000256" key="9">
    <source>
        <dbReference type="PIRSR" id="PIRSR001549-1"/>
    </source>
</evidence>
<dbReference type="PROSITE" id="PS50862">
    <property type="entry name" value="AA_TRNA_LIGASE_II"/>
    <property type="match status" value="1"/>
</dbReference>
<dbReference type="EMBL" id="CP001928">
    <property type="protein sequence ID" value="ADI38875.1"/>
    <property type="molecule type" value="Genomic_DNA"/>
</dbReference>
<sequence>MNIKAPPGVFDILPIDPKTPWKESHLWIYVEKVIRETAAQYGFQEIRTPILEKTELFQRGVGETSDIVSKEMYMFNDRGGRSLCLRPEGTAPVIRSYIENNLSHQVPIHKFFYIGPMFRYERAQAGRYRQHHQFGAEVIGTQAPEQDAEVIDLLYTTYRKLGLQNLKVMINSLGDKECRLHFRHALKEYFSQHKKHLSEESRQRLDKNPLRILDSKSPQDQEFIEKAPSILDFLSHEVKTHFERVQEYLTFLEIPFAINPHLVRGLDYYNRTVFEVAAEELGAQNSIGGGGRYDSLIKELGGPDQPALGFGTGIERIIQTLLKQEAPVPSAYRPTFFLIPLGEKAKRACFKVLHFLRENSIDAQMDFTGRKLGKVMGYANQIGAKFVAVVGDQELETETVELKNMETGEAISAPLYHLSRILRIESAGEDLIRMWADFNTPFKEPLEAKFFHDKIKSSIDHTKKLTKELQDAMEKMESFL</sequence>
<evidence type="ECO:0000313" key="12">
    <source>
        <dbReference type="Proteomes" id="UP000001505"/>
    </source>
</evidence>
<evidence type="ECO:0000256" key="5">
    <source>
        <dbReference type="ARBA" id="ARBA00022917"/>
    </source>
</evidence>
<evidence type="ECO:0000259" key="10">
    <source>
        <dbReference type="PROSITE" id="PS50862"/>
    </source>
</evidence>
<feature type="binding site" evidence="9">
    <location>
        <begin position="88"/>
        <end position="90"/>
    </location>
    <ligand>
        <name>L-histidine</name>
        <dbReference type="ChEBI" id="CHEBI:57595"/>
    </ligand>
</feature>
<comment type="subunit">
    <text evidence="2 8">Homodimer.</text>
</comment>
<proteinExistence type="inferred from homology"/>
<dbReference type="NCBIfam" id="TIGR00442">
    <property type="entry name" value="hisS"/>
    <property type="match status" value="1"/>
</dbReference>
<dbReference type="Pfam" id="PF13393">
    <property type="entry name" value="tRNA-synt_His"/>
    <property type="match status" value="1"/>
</dbReference>
<keyword evidence="4 8" id="KW-0547">Nucleotide-binding</keyword>
<dbReference type="CDD" id="cd00773">
    <property type="entry name" value="HisRS-like_core"/>
    <property type="match status" value="1"/>
</dbReference>
<dbReference type="RefSeq" id="WP_013182583.1">
    <property type="nucleotide sequence ID" value="NC_014225.1"/>
</dbReference>
<dbReference type="HAMAP" id="MF_00127">
    <property type="entry name" value="His_tRNA_synth"/>
    <property type="match status" value="1"/>
</dbReference>
<feature type="binding site" evidence="9">
    <location>
        <position position="119"/>
    </location>
    <ligand>
        <name>L-histidine</name>
        <dbReference type="ChEBI" id="CHEBI:57595"/>
    </ligand>
</feature>
<dbReference type="PANTHER" id="PTHR43707:SF1">
    <property type="entry name" value="HISTIDINE--TRNA LIGASE, MITOCHONDRIAL-RELATED"/>
    <property type="match status" value="1"/>
</dbReference>